<reference evidence="2" key="2">
    <citation type="submission" date="2020-10" db="UniProtKB">
        <authorList>
            <consortium name="WormBaseParasite"/>
        </authorList>
    </citation>
    <scope>IDENTIFICATION</scope>
</reference>
<sequence length="75" mass="8243">MAIEGFEFTDILSTFRTSKSYLQISTGIKLETGWWGGVSDYPYGIHASAVLHKTSFNVCAGCGLFRATMALFNVQ</sequence>
<keyword evidence="1" id="KW-1185">Reference proteome</keyword>
<accession>A0A7E4VVM1</accession>
<dbReference type="WBParaSite" id="Pan_g371.t1">
    <property type="protein sequence ID" value="Pan_g371.t1"/>
    <property type="gene ID" value="Pan_g371"/>
</dbReference>
<proteinExistence type="predicted"/>
<organism evidence="1 2">
    <name type="scientific">Panagrellus redivivus</name>
    <name type="common">Microworm</name>
    <dbReference type="NCBI Taxonomy" id="6233"/>
    <lineage>
        <taxon>Eukaryota</taxon>
        <taxon>Metazoa</taxon>
        <taxon>Ecdysozoa</taxon>
        <taxon>Nematoda</taxon>
        <taxon>Chromadorea</taxon>
        <taxon>Rhabditida</taxon>
        <taxon>Tylenchina</taxon>
        <taxon>Panagrolaimomorpha</taxon>
        <taxon>Panagrolaimoidea</taxon>
        <taxon>Panagrolaimidae</taxon>
        <taxon>Panagrellus</taxon>
    </lineage>
</organism>
<dbReference type="Proteomes" id="UP000492821">
    <property type="component" value="Unassembled WGS sequence"/>
</dbReference>
<protein>
    <submittedName>
        <fullName evidence="2">Leishmanolysin-like peptidase</fullName>
    </submittedName>
</protein>
<dbReference type="AlphaFoldDB" id="A0A7E4VVM1"/>
<name>A0A7E4VVM1_PANRE</name>
<evidence type="ECO:0000313" key="2">
    <source>
        <dbReference type="WBParaSite" id="Pan_g371.t1"/>
    </source>
</evidence>
<evidence type="ECO:0000313" key="1">
    <source>
        <dbReference type="Proteomes" id="UP000492821"/>
    </source>
</evidence>
<reference evidence="1" key="1">
    <citation type="journal article" date="2013" name="Genetics">
        <title>The draft genome and transcriptome of Panagrellus redivivus are shaped by the harsh demands of a free-living lifestyle.</title>
        <authorList>
            <person name="Srinivasan J."/>
            <person name="Dillman A.R."/>
            <person name="Macchietto M.G."/>
            <person name="Heikkinen L."/>
            <person name="Lakso M."/>
            <person name="Fracchia K.M."/>
            <person name="Antoshechkin I."/>
            <person name="Mortazavi A."/>
            <person name="Wong G."/>
            <person name="Sternberg P.W."/>
        </authorList>
    </citation>
    <scope>NUCLEOTIDE SEQUENCE [LARGE SCALE GENOMIC DNA]</scope>
    <source>
        <strain evidence="1">MT8872</strain>
    </source>
</reference>